<dbReference type="GO" id="GO:0004359">
    <property type="term" value="F:glutaminase activity"/>
    <property type="evidence" value="ECO:0007669"/>
    <property type="project" value="InterPro"/>
</dbReference>
<organism evidence="3 4">
    <name type="scientific">Methanobacterium formicicum</name>
    <dbReference type="NCBI Taxonomy" id="2162"/>
    <lineage>
        <taxon>Archaea</taxon>
        <taxon>Methanobacteriati</taxon>
        <taxon>Methanobacteriota</taxon>
        <taxon>Methanomada group</taxon>
        <taxon>Methanobacteria</taxon>
        <taxon>Methanobacteriales</taxon>
        <taxon>Methanobacteriaceae</taxon>
        <taxon>Methanobacterium</taxon>
    </lineage>
</organism>
<dbReference type="InterPro" id="IPR015834">
    <property type="entry name" value="UCP016642"/>
</dbReference>
<evidence type="ECO:0000313" key="4">
    <source>
        <dbReference type="Proteomes" id="UP000606900"/>
    </source>
</evidence>
<dbReference type="SUPFAM" id="SSF52317">
    <property type="entry name" value="Class I glutamine amidotransferase-like"/>
    <property type="match status" value="1"/>
</dbReference>
<dbReference type="InterPro" id="IPR029062">
    <property type="entry name" value="Class_I_gatase-like"/>
</dbReference>
<comment type="caution">
    <text evidence="3">The sequence shown here is derived from an EMBL/GenBank/DDBJ whole genome shotgun (WGS) entry which is preliminary data.</text>
</comment>
<dbReference type="PANTHER" id="PTHR31559">
    <property type="entry name" value="PYRIDOXAL 5'-PHOSPHATE SYNTHASE SUBUNIT SNO"/>
    <property type="match status" value="1"/>
</dbReference>
<keyword evidence="1" id="KW-0315">Glutamine amidotransferase</keyword>
<dbReference type="InterPro" id="IPR019197">
    <property type="entry name" value="Biotin-prot_ligase_N"/>
</dbReference>
<dbReference type="GO" id="GO:0042823">
    <property type="term" value="P:pyridoxal phosphate biosynthetic process"/>
    <property type="evidence" value="ECO:0007669"/>
    <property type="project" value="InterPro"/>
</dbReference>
<feature type="domain" description="Biotin-protein ligase N-terminal" evidence="2">
    <location>
        <begin position="39"/>
        <end position="138"/>
    </location>
</feature>
<dbReference type="OrthoDB" id="71102at2157"/>
<dbReference type="PIRSF" id="PIRSF016642">
    <property type="entry name" value="UCP016642"/>
    <property type="match status" value="1"/>
</dbReference>
<accession>A0A843APY1</accession>
<dbReference type="AlphaFoldDB" id="A0A843APY1"/>
<reference evidence="3" key="1">
    <citation type="submission" date="2020-10" db="EMBL/GenBank/DDBJ databases">
        <title>Dehalococcoides mccartyi of a TCE/Cr reducing biochatode.</title>
        <authorList>
            <person name="Matturro B."/>
        </authorList>
    </citation>
    <scope>NUCLEOTIDE SEQUENCE</scope>
    <source>
        <strain evidence="3">Bin2</strain>
    </source>
</reference>
<sequence length="254" mass="26351">MVSVSLTLLLLSAVTLVVGLPGDSEKIAVNTTNKVSVVKVLIFDGEGSMEESVAGIEACLDESNTENLSSGSYFDYDTASTINSNTLSGYDILIMPGGNSATYISSTSINEDAIKQFVSEGNGYLGICAGAYAGSNSVDGLYSGWGLASHVNTVNVVYDGLVSVSPTSSGSTLLDSSKTSLHHQNGPVMYTTSSSAISFATYTDNGTGYQGYSAITGENYGSGRVILSGSHPELDPQDTPLLVQMILWATNQSG</sequence>
<dbReference type="EMBL" id="JADIIL010000034">
    <property type="protein sequence ID" value="MBF4475581.1"/>
    <property type="molecule type" value="Genomic_DNA"/>
</dbReference>
<proteinExistence type="predicted"/>
<dbReference type="GO" id="GO:0008614">
    <property type="term" value="P:pyridoxine metabolic process"/>
    <property type="evidence" value="ECO:0007669"/>
    <property type="project" value="TreeGrafter"/>
</dbReference>
<dbReference type="Gene3D" id="3.40.50.880">
    <property type="match status" value="1"/>
</dbReference>
<dbReference type="Proteomes" id="UP000606900">
    <property type="component" value="Unassembled WGS sequence"/>
</dbReference>
<protein>
    <recommendedName>
        <fullName evidence="2">Biotin-protein ligase N-terminal domain-containing protein</fullName>
    </recommendedName>
</protein>
<evidence type="ECO:0000313" key="3">
    <source>
        <dbReference type="EMBL" id="MBF4475581.1"/>
    </source>
</evidence>
<dbReference type="Pfam" id="PF09825">
    <property type="entry name" value="BPL_N"/>
    <property type="match status" value="1"/>
</dbReference>
<dbReference type="GO" id="GO:1903600">
    <property type="term" value="C:glutaminase complex"/>
    <property type="evidence" value="ECO:0007669"/>
    <property type="project" value="TreeGrafter"/>
</dbReference>
<evidence type="ECO:0000256" key="1">
    <source>
        <dbReference type="ARBA" id="ARBA00022962"/>
    </source>
</evidence>
<name>A0A843APY1_METFO</name>
<gene>
    <name evidence="3" type="ORF">ISP06_08990</name>
</gene>
<evidence type="ECO:0000259" key="2">
    <source>
        <dbReference type="Pfam" id="PF09825"/>
    </source>
</evidence>
<dbReference type="GO" id="GO:0005829">
    <property type="term" value="C:cytosol"/>
    <property type="evidence" value="ECO:0007669"/>
    <property type="project" value="TreeGrafter"/>
</dbReference>
<dbReference type="PANTHER" id="PTHR31559:SF0">
    <property type="entry name" value="PYRIDOXAL 5'-PHOSPHATE SYNTHASE SUBUNIT SNO1-RELATED"/>
    <property type="match status" value="1"/>
</dbReference>
<dbReference type="InterPro" id="IPR002161">
    <property type="entry name" value="PdxT/SNO"/>
</dbReference>